<evidence type="ECO:0000256" key="4">
    <source>
        <dbReference type="SAM" id="SignalP"/>
    </source>
</evidence>
<comment type="caution">
    <text evidence="5">The sequence shown here is derived from an EMBL/GenBank/DDBJ whole genome shotgun (WGS) entry which is preliminary data.</text>
</comment>
<dbReference type="PANTHER" id="PTHR30061">
    <property type="entry name" value="MALTOSE-BINDING PERIPLASMIC PROTEIN"/>
    <property type="match status" value="1"/>
</dbReference>
<dbReference type="AlphaFoldDB" id="A0A3E0I5B8"/>
<dbReference type="RefSeq" id="WP_116173044.1">
    <property type="nucleotide sequence ID" value="NZ_CP144375.1"/>
</dbReference>
<dbReference type="PROSITE" id="PS51257">
    <property type="entry name" value="PROKAR_LIPOPROTEIN"/>
    <property type="match status" value="1"/>
</dbReference>
<dbReference type="PANTHER" id="PTHR30061:SF50">
    <property type="entry name" value="MALTOSE_MALTODEXTRIN-BINDING PERIPLASMIC PROTEIN"/>
    <property type="match status" value="1"/>
</dbReference>
<dbReference type="OrthoDB" id="2507686at2"/>
<dbReference type="EMBL" id="QUNO01000002">
    <property type="protein sequence ID" value="REH53932.1"/>
    <property type="molecule type" value="Genomic_DNA"/>
</dbReference>
<dbReference type="Proteomes" id="UP000256269">
    <property type="component" value="Unassembled WGS sequence"/>
</dbReference>
<comment type="similarity">
    <text evidence="1">Belongs to the bacterial solute-binding protein 1 family.</text>
</comment>
<sequence length="417" mass="43762">MRRVPACALATLSLALIGSACAAAPPTQQPGPETTLTVWLMKESAPDNVIAELNQQFHTLHPNVQVKLTTLEWPGRDARWQAGMGSASPPDVLEMGNSDVLAYASGGKLTDLSAQDFENSDTWLQGLRDAGSFDGRLYGVPYYGGDRVVIYRKDLWQQAGLGDPPATLAELEADAARLTAANPATDFSALYFPGRYQYAALPFVLDAGGSIATRQNGKWTADLESSKSLTGLHKWADFVAKVSRAPADKDETSDVDALGSGRAAMIIDQGVNASAAAKKYPALGQQLGVFPMPGANGPMPVFLGGSNLVVPKASRQADLAAQWIRLLTGTQYEGLLGQSGLVPNSTGLSTFVSGVTAVELAAAGRSWFTPLSTRWSAVDNANVIQDMLQSIAAGKATVAEAAGAADTKIDELLNAPG</sequence>
<evidence type="ECO:0000256" key="3">
    <source>
        <dbReference type="ARBA" id="ARBA00022729"/>
    </source>
</evidence>
<feature type="signal peptide" evidence="4">
    <location>
        <begin position="1"/>
        <end position="22"/>
    </location>
</feature>
<organism evidence="5 6">
    <name type="scientific">Kutzneria buriramensis</name>
    <dbReference type="NCBI Taxonomy" id="1045776"/>
    <lineage>
        <taxon>Bacteria</taxon>
        <taxon>Bacillati</taxon>
        <taxon>Actinomycetota</taxon>
        <taxon>Actinomycetes</taxon>
        <taxon>Pseudonocardiales</taxon>
        <taxon>Pseudonocardiaceae</taxon>
        <taxon>Kutzneria</taxon>
    </lineage>
</organism>
<keyword evidence="6" id="KW-1185">Reference proteome</keyword>
<gene>
    <name evidence="5" type="ORF">BCF44_102153</name>
</gene>
<dbReference type="GO" id="GO:1901982">
    <property type="term" value="F:maltose binding"/>
    <property type="evidence" value="ECO:0007669"/>
    <property type="project" value="TreeGrafter"/>
</dbReference>
<protein>
    <submittedName>
        <fullName evidence="5">N,N'-diacetylchitobiose transport system substrate-binding protein</fullName>
    </submittedName>
</protein>
<dbReference type="GO" id="GO:0055052">
    <property type="term" value="C:ATP-binding cassette (ABC) transporter complex, substrate-binding subunit-containing"/>
    <property type="evidence" value="ECO:0007669"/>
    <property type="project" value="TreeGrafter"/>
</dbReference>
<name>A0A3E0I5B8_9PSEU</name>
<keyword evidence="2" id="KW-0813">Transport</keyword>
<dbReference type="GO" id="GO:0042956">
    <property type="term" value="P:maltodextrin transmembrane transport"/>
    <property type="evidence" value="ECO:0007669"/>
    <property type="project" value="TreeGrafter"/>
</dbReference>
<evidence type="ECO:0000256" key="1">
    <source>
        <dbReference type="ARBA" id="ARBA00008520"/>
    </source>
</evidence>
<evidence type="ECO:0000313" key="6">
    <source>
        <dbReference type="Proteomes" id="UP000256269"/>
    </source>
</evidence>
<evidence type="ECO:0000313" key="5">
    <source>
        <dbReference type="EMBL" id="REH53932.1"/>
    </source>
</evidence>
<dbReference type="GO" id="GO:0015768">
    <property type="term" value="P:maltose transport"/>
    <property type="evidence" value="ECO:0007669"/>
    <property type="project" value="TreeGrafter"/>
</dbReference>
<keyword evidence="3 4" id="KW-0732">Signal</keyword>
<accession>A0A3E0I5B8</accession>
<proteinExistence type="inferred from homology"/>
<evidence type="ECO:0000256" key="2">
    <source>
        <dbReference type="ARBA" id="ARBA00022448"/>
    </source>
</evidence>
<reference evidence="5 6" key="1">
    <citation type="submission" date="2018-08" db="EMBL/GenBank/DDBJ databases">
        <title>Genomic Encyclopedia of Archaeal and Bacterial Type Strains, Phase II (KMG-II): from individual species to whole genera.</title>
        <authorList>
            <person name="Goeker M."/>
        </authorList>
    </citation>
    <scope>NUCLEOTIDE SEQUENCE [LARGE SCALE GENOMIC DNA]</scope>
    <source>
        <strain evidence="5 6">DSM 45791</strain>
    </source>
</reference>
<dbReference type="InterPro" id="IPR006059">
    <property type="entry name" value="SBP"/>
</dbReference>
<dbReference type="Gene3D" id="3.40.190.10">
    <property type="entry name" value="Periplasmic binding protein-like II"/>
    <property type="match status" value="2"/>
</dbReference>
<dbReference type="SUPFAM" id="SSF53850">
    <property type="entry name" value="Periplasmic binding protein-like II"/>
    <property type="match status" value="1"/>
</dbReference>
<dbReference type="Pfam" id="PF01547">
    <property type="entry name" value="SBP_bac_1"/>
    <property type="match status" value="1"/>
</dbReference>
<feature type="chain" id="PRO_5017794024" evidence="4">
    <location>
        <begin position="23"/>
        <end position="417"/>
    </location>
</feature>